<keyword evidence="1" id="KW-0472">Membrane</keyword>
<comment type="caution">
    <text evidence="2">The sequence shown here is derived from an EMBL/GenBank/DDBJ whole genome shotgun (WGS) entry which is preliminary data.</text>
</comment>
<name>A0ABV5Y4G2_ARTRM</name>
<keyword evidence="1" id="KW-1133">Transmembrane helix</keyword>
<evidence type="ECO:0000313" key="2">
    <source>
        <dbReference type="EMBL" id="MFB9821881.1"/>
    </source>
</evidence>
<sequence>MWDLDGEGHEGWAAPVLDVVIGGGVWTAISVIEGRGVARADAAAVDDGVAAAAAVDARDPDALEAPEGIAGGSSFVPV</sequence>
<organism evidence="2 3">
    <name type="scientific">Arthrobacter ramosus</name>
    <dbReference type="NCBI Taxonomy" id="1672"/>
    <lineage>
        <taxon>Bacteria</taxon>
        <taxon>Bacillati</taxon>
        <taxon>Actinomycetota</taxon>
        <taxon>Actinomycetes</taxon>
        <taxon>Micrococcales</taxon>
        <taxon>Micrococcaceae</taxon>
        <taxon>Arthrobacter</taxon>
    </lineage>
</organism>
<dbReference type="RefSeq" id="WP_234750513.1">
    <property type="nucleotide sequence ID" value="NZ_BAAAWN010000001.1"/>
</dbReference>
<gene>
    <name evidence="2" type="ORF">ACFFP1_20595</name>
</gene>
<proteinExistence type="predicted"/>
<keyword evidence="3" id="KW-1185">Reference proteome</keyword>
<protein>
    <submittedName>
        <fullName evidence="2">Uncharacterized protein</fullName>
    </submittedName>
</protein>
<reference evidence="2 3" key="1">
    <citation type="submission" date="2024-09" db="EMBL/GenBank/DDBJ databases">
        <authorList>
            <person name="Sun Q."/>
            <person name="Mori K."/>
        </authorList>
    </citation>
    <scope>NUCLEOTIDE SEQUENCE [LARGE SCALE GENOMIC DNA]</scope>
    <source>
        <strain evidence="2 3">JCM 1334</strain>
    </source>
</reference>
<dbReference type="EMBL" id="JBHMBC010000039">
    <property type="protein sequence ID" value="MFB9821881.1"/>
    <property type="molecule type" value="Genomic_DNA"/>
</dbReference>
<dbReference type="Proteomes" id="UP001589702">
    <property type="component" value="Unassembled WGS sequence"/>
</dbReference>
<feature type="transmembrane region" description="Helical" evidence="1">
    <location>
        <begin position="12"/>
        <end position="32"/>
    </location>
</feature>
<accession>A0ABV5Y4G2</accession>
<keyword evidence="1" id="KW-0812">Transmembrane</keyword>
<evidence type="ECO:0000256" key="1">
    <source>
        <dbReference type="SAM" id="Phobius"/>
    </source>
</evidence>
<evidence type="ECO:0000313" key="3">
    <source>
        <dbReference type="Proteomes" id="UP001589702"/>
    </source>
</evidence>